<dbReference type="PROSITE" id="PS51272">
    <property type="entry name" value="SLH"/>
    <property type="match status" value="2"/>
</dbReference>
<dbReference type="InterPro" id="IPR017853">
    <property type="entry name" value="GH"/>
</dbReference>
<dbReference type="GO" id="GO:0005975">
    <property type="term" value="P:carbohydrate metabolic process"/>
    <property type="evidence" value="ECO:0007669"/>
    <property type="project" value="InterPro"/>
</dbReference>
<dbReference type="OrthoDB" id="1723494at2"/>
<evidence type="ECO:0000313" key="3">
    <source>
        <dbReference type="EMBL" id="QGQ98363.1"/>
    </source>
</evidence>
<feature type="domain" description="SLH" evidence="2">
    <location>
        <begin position="1051"/>
        <end position="1114"/>
    </location>
</feature>
<dbReference type="SUPFAM" id="SSF51445">
    <property type="entry name" value="(Trans)glycosidases"/>
    <property type="match status" value="1"/>
</dbReference>
<reference evidence="4" key="1">
    <citation type="submission" date="2018-11" db="EMBL/GenBank/DDBJ databases">
        <title>Complete genome sequence of Paenibacillus sp. ML311-T8.</title>
        <authorList>
            <person name="Nam Y.-D."/>
            <person name="Kang J."/>
            <person name="Chung W.-H."/>
            <person name="Park Y.S."/>
        </authorList>
    </citation>
    <scope>NUCLEOTIDE SEQUENCE [LARGE SCALE GENOMIC DNA]</scope>
    <source>
        <strain evidence="4">ML311-T8</strain>
    </source>
</reference>
<dbReference type="Gene3D" id="3.20.20.80">
    <property type="entry name" value="Glycosidases"/>
    <property type="match status" value="1"/>
</dbReference>
<feature type="chain" id="PRO_5025554213" description="SLH domain-containing protein" evidence="1">
    <location>
        <begin position="28"/>
        <end position="1208"/>
    </location>
</feature>
<name>A0A6B8RSC9_9BACL</name>
<gene>
    <name evidence="3" type="ORF">EHS13_27500</name>
</gene>
<dbReference type="Proteomes" id="UP000426246">
    <property type="component" value="Chromosome"/>
</dbReference>
<dbReference type="Pfam" id="PF00395">
    <property type="entry name" value="SLH"/>
    <property type="match status" value="2"/>
</dbReference>
<keyword evidence="4" id="KW-1185">Reference proteome</keyword>
<sequence>MNKKLLTVLLLICLMLQLVTVSSSASADGVNLVADGGFELGGANWEDWGLTTIVTDQVHGGSKAAKIGTGGQEDEGGMAWYVDDVSGGQTFTISGWGKTTLGETAIIGVKSLNGPAIAGSTATLTFTGQAYEQKSISYTAAAGATQLLIYIYKNGGAGYAYLDDISVNLETATTPTSTPTPLGPTPTPIASEPTPTPANPHNHAYLPEDWFFNPQSDQAIFNRVNQLKDYSIEYQFANIGSLKADGTLNSTQSEELGHWIKVSHEADPNQKVIAWINGNTETHLHVGTEQEKAAMHTTIINSLKNMIDTGYLYKGTYYKVDGIQFDIEPLRATWKDDPDLVVLLQGIRDAVGPNVHLSIATPAWDSVWSNEYITRISNIMDMLNPMIYDAVGPDSWKPYVVQTPEEYQALWKSTALRYSAAIGASDNPDCQYAPIMAAYDTKGYTETNPNDPEFGKFIKYHDPFIENIYNAAKGLKQAVAEGANVYGSGIFWWGTFIMTNPDPRDNQDYSHARNWWITDWVRNGESTDLPAAIPTPPPTVLGANIVQNGSFESGTSIWEDWGFVNLVPTEVQGEGMNAAQIGLEEGGMGQLITGVGEGVHFTLSGWGKIDNIGDEAIIGIDCLNNNLGTGGANKIAGGKFFIKFSDTEYSLKTLQFTTVPGTTKIQVYIYKESTAGGYVYVDGISVEQVKSAFPEASSITVANNRVTADYVQVSGLTAKDVVKVYSAGAELLGTSDPVINGQTAAEVTIAQLGISAGSVWVSVTSDGKAESAKTAKNYLVEPSEVVKNDTPKTEPTATPVPIATASPELVPTSPLLPASVSMDLSANVTKKEVAIDGKVTTKVALDAEKLSAAFQQLINKIENNQGNNAAPIITIQIEKMEGALKVELPASILSEAKKNLPNVIVFIHSEAGSYSLPLSVIDVNSLAKSLGTTDSNVTISILIQQMDLEVNEQIRKFANNSGLIPLAAAVEFKVSAEADGKIIEINNFGTTYVERSIVVKAAVDPIKASGVLYDLTTGKLTFVPTQFHKRDDGSTEIVFKRNGNSIYTAVSNSKSFEDISEHWAKADIELLASKRIVNGVNDSSFAPENAITRAEFLALLVRSLGLTDFGVSASFTDVKDSDWFAGIVSAAIQAKLVIGYEDHSFKPNAKITREQMAVMITRAFTAMGKGEENIIGMMDDTLDPSAVVKRAQAVVMLKRFLQIAQFIN</sequence>
<evidence type="ECO:0000259" key="2">
    <source>
        <dbReference type="PROSITE" id="PS51272"/>
    </source>
</evidence>
<dbReference type="InterPro" id="IPR001119">
    <property type="entry name" value="SLH_dom"/>
</dbReference>
<feature type="domain" description="SLH" evidence="2">
    <location>
        <begin position="1115"/>
        <end position="1174"/>
    </location>
</feature>
<evidence type="ECO:0000313" key="4">
    <source>
        <dbReference type="Proteomes" id="UP000426246"/>
    </source>
</evidence>
<evidence type="ECO:0000256" key="1">
    <source>
        <dbReference type="SAM" id="SignalP"/>
    </source>
</evidence>
<proteinExistence type="predicted"/>
<dbReference type="EMBL" id="CP034235">
    <property type="protein sequence ID" value="QGQ98363.1"/>
    <property type="molecule type" value="Genomic_DNA"/>
</dbReference>
<dbReference type="InterPro" id="IPR051465">
    <property type="entry name" value="Cell_Envelope_Struct_Comp"/>
</dbReference>
<dbReference type="KEGG" id="ppsc:EHS13_27500"/>
<protein>
    <recommendedName>
        <fullName evidence="2">SLH domain-containing protein</fullName>
    </recommendedName>
</protein>
<dbReference type="PANTHER" id="PTHR43308">
    <property type="entry name" value="OUTER MEMBRANE PROTEIN ALPHA-RELATED"/>
    <property type="match status" value="1"/>
</dbReference>
<keyword evidence="1" id="KW-0732">Signal</keyword>
<dbReference type="InterPro" id="IPR001223">
    <property type="entry name" value="Glyco_hydro18_cat"/>
</dbReference>
<dbReference type="InterPro" id="IPR008979">
    <property type="entry name" value="Galactose-bd-like_sf"/>
</dbReference>
<organism evidence="3 4">
    <name type="scientific">Paenibacillus psychroresistens</name>
    <dbReference type="NCBI Taxonomy" id="1778678"/>
    <lineage>
        <taxon>Bacteria</taxon>
        <taxon>Bacillati</taxon>
        <taxon>Bacillota</taxon>
        <taxon>Bacilli</taxon>
        <taxon>Bacillales</taxon>
        <taxon>Paenibacillaceae</taxon>
        <taxon>Paenibacillus</taxon>
    </lineage>
</organism>
<feature type="signal peptide" evidence="1">
    <location>
        <begin position="1"/>
        <end position="27"/>
    </location>
</feature>
<dbReference type="PANTHER" id="PTHR43308:SF5">
    <property type="entry name" value="S-LAYER PROTEIN _ PEPTIDOGLYCAN ENDO-BETA-N-ACETYLGLUCOSAMINIDASE"/>
    <property type="match status" value="1"/>
</dbReference>
<dbReference type="Pfam" id="PF00704">
    <property type="entry name" value="Glyco_hydro_18"/>
    <property type="match status" value="1"/>
</dbReference>
<dbReference type="RefSeq" id="WP_155703468.1">
    <property type="nucleotide sequence ID" value="NZ_CP034235.1"/>
</dbReference>
<dbReference type="SUPFAM" id="SSF49785">
    <property type="entry name" value="Galactose-binding domain-like"/>
    <property type="match status" value="1"/>
</dbReference>
<accession>A0A6B8RSC9</accession>
<dbReference type="AlphaFoldDB" id="A0A6B8RSC9"/>
<dbReference type="Gene3D" id="2.60.120.260">
    <property type="entry name" value="Galactose-binding domain-like"/>
    <property type="match status" value="2"/>
</dbReference>